<reference evidence="2 3" key="1">
    <citation type="journal article" date="2018" name="Front. Plant Sci.">
        <title>Red Clover (Trifolium pratense) and Zigzag Clover (T. medium) - A Picture of Genomic Similarities and Differences.</title>
        <authorList>
            <person name="Dluhosova J."/>
            <person name="Istvanek J."/>
            <person name="Nedelnik J."/>
            <person name="Repkova J."/>
        </authorList>
    </citation>
    <scope>NUCLEOTIDE SEQUENCE [LARGE SCALE GENOMIC DNA]</scope>
    <source>
        <strain evidence="3">cv. 10/8</strain>
        <tissue evidence="2">Leaf</tissue>
    </source>
</reference>
<feature type="compositionally biased region" description="Polar residues" evidence="1">
    <location>
        <begin position="58"/>
        <end position="67"/>
    </location>
</feature>
<comment type="caution">
    <text evidence="2">The sequence shown here is derived from an EMBL/GenBank/DDBJ whole genome shotgun (WGS) entry which is preliminary data.</text>
</comment>
<feature type="region of interest" description="Disordered" evidence="1">
    <location>
        <begin position="43"/>
        <end position="67"/>
    </location>
</feature>
<dbReference type="EMBL" id="LXQA010058878">
    <property type="protein sequence ID" value="MCI05500.1"/>
    <property type="molecule type" value="Genomic_DNA"/>
</dbReference>
<dbReference type="AlphaFoldDB" id="A0A392P1X9"/>
<keyword evidence="3" id="KW-1185">Reference proteome</keyword>
<protein>
    <submittedName>
        <fullName evidence="2">Uncharacterized protein</fullName>
    </submittedName>
</protein>
<organism evidence="2 3">
    <name type="scientific">Trifolium medium</name>
    <dbReference type="NCBI Taxonomy" id="97028"/>
    <lineage>
        <taxon>Eukaryota</taxon>
        <taxon>Viridiplantae</taxon>
        <taxon>Streptophyta</taxon>
        <taxon>Embryophyta</taxon>
        <taxon>Tracheophyta</taxon>
        <taxon>Spermatophyta</taxon>
        <taxon>Magnoliopsida</taxon>
        <taxon>eudicotyledons</taxon>
        <taxon>Gunneridae</taxon>
        <taxon>Pentapetalae</taxon>
        <taxon>rosids</taxon>
        <taxon>fabids</taxon>
        <taxon>Fabales</taxon>
        <taxon>Fabaceae</taxon>
        <taxon>Papilionoideae</taxon>
        <taxon>50 kb inversion clade</taxon>
        <taxon>NPAAA clade</taxon>
        <taxon>Hologalegina</taxon>
        <taxon>IRL clade</taxon>
        <taxon>Trifolieae</taxon>
        <taxon>Trifolium</taxon>
    </lineage>
</organism>
<accession>A0A392P1X9</accession>
<evidence type="ECO:0000313" key="2">
    <source>
        <dbReference type="EMBL" id="MCI05500.1"/>
    </source>
</evidence>
<sequence>MATWDDSDEEEGNLALIAQIEAPSADLESDSESFKKVDLIAYSEDSQDSTTSSEASQGTDSNLESEQ</sequence>
<name>A0A392P1X9_9FABA</name>
<evidence type="ECO:0000256" key="1">
    <source>
        <dbReference type="SAM" id="MobiDB-lite"/>
    </source>
</evidence>
<feature type="non-terminal residue" evidence="2">
    <location>
        <position position="67"/>
    </location>
</feature>
<evidence type="ECO:0000313" key="3">
    <source>
        <dbReference type="Proteomes" id="UP000265520"/>
    </source>
</evidence>
<proteinExistence type="predicted"/>
<feature type="compositionally biased region" description="Low complexity" evidence="1">
    <location>
        <begin position="48"/>
        <end position="57"/>
    </location>
</feature>
<dbReference type="Proteomes" id="UP000265520">
    <property type="component" value="Unassembled WGS sequence"/>
</dbReference>